<evidence type="ECO:0000259" key="9">
    <source>
        <dbReference type="PROSITE" id="PS50893"/>
    </source>
</evidence>
<comment type="similarity">
    <text evidence="1">Belongs to the ABC transporter superfamily. ABCF family. EF3 subfamily.</text>
</comment>
<dbReference type="FunFam" id="3.40.50.300:FF:000104">
    <property type="entry name" value="ATP-binding cassette sub-family F member 3"/>
    <property type="match status" value="1"/>
</dbReference>
<feature type="region of interest" description="Disordered" evidence="8">
    <location>
        <begin position="1"/>
        <end position="44"/>
    </location>
</feature>
<dbReference type="InterPro" id="IPR017871">
    <property type="entry name" value="ABC_transporter-like_CS"/>
</dbReference>
<evidence type="ECO:0000256" key="8">
    <source>
        <dbReference type="SAM" id="MobiDB-lite"/>
    </source>
</evidence>
<feature type="compositionally biased region" description="Polar residues" evidence="8">
    <location>
        <begin position="24"/>
        <end position="44"/>
    </location>
</feature>
<evidence type="ECO:0000313" key="11">
    <source>
        <dbReference type="Proteomes" id="UP001152795"/>
    </source>
</evidence>
<keyword evidence="4" id="KW-0547">Nucleotide-binding</keyword>
<feature type="domain" description="ABC transporter" evidence="9">
    <location>
        <begin position="377"/>
        <end position="594"/>
    </location>
</feature>
<name>A0A7D9EIS9_PARCT</name>
<evidence type="ECO:0000256" key="6">
    <source>
        <dbReference type="ARBA" id="ARBA00022990"/>
    </source>
</evidence>
<evidence type="ECO:0000256" key="4">
    <source>
        <dbReference type="ARBA" id="ARBA00022741"/>
    </source>
</evidence>
<evidence type="ECO:0000313" key="10">
    <source>
        <dbReference type="EMBL" id="CAB4010179.1"/>
    </source>
</evidence>
<keyword evidence="5 10" id="KW-0067">ATP-binding</keyword>
<evidence type="ECO:0000256" key="3">
    <source>
        <dbReference type="ARBA" id="ARBA00022737"/>
    </source>
</evidence>
<reference evidence="10" key="1">
    <citation type="submission" date="2020-04" db="EMBL/GenBank/DDBJ databases">
        <authorList>
            <person name="Alioto T."/>
            <person name="Alioto T."/>
            <person name="Gomez Garrido J."/>
        </authorList>
    </citation>
    <scope>NUCLEOTIDE SEQUENCE</scope>
    <source>
        <strain evidence="10">A484AB</strain>
    </source>
</reference>
<dbReference type="AlphaFoldDB" id="A0A7D9EIS9"/>
<comment type="caution">
    <text evidence="10">The sequence shown here is derived from an EMBL/GenBank/DDBJ whole genome shotgun (WGS) entry which is preliminary data.</text>
</comment>
<dbReference type="Pfam" id="PF00005">
    <property type="entry name" value="ABC_tran"/>
    <property type="match status" value="2"/>
</dbReference>
<dbReference type="Pfam" id="PF12848">
    <property type="entry name" value="ABC_tran_Xtn"/>
    <property type="match status" value="1"/>
</dbReference>
<evidence type="ECO:0000256" key="1">
    <source>
        <dbReference type="ARBA" id="ARBA00011054"/>
    </source>
</evidence>
<dbReference type="CDD" id="cd03221">
    <property type="entry name" value="ABCF_EF-3"/>
    <property type="match status" value="2"/>
</dbReference>
<organism evidence="10 11">
    <name type="scientific">Paramuricea clavata</name>
    <name type="common">Red gorgonian</name>
    <name type="synonym">Violescent sea-whip</name>
    <dbReference type="NCBI Taxonomy" id="317549"/>
    <lineage>
        <taxon>Eukaryota</taxon>
        <taxon>Metazoa</taxon>
        <taxon>Cnidaria</taxon>
        <taxon>Anthozoa</taxon>
        <taxon>Octocorallia</taxon>
        <taxon>Malacalcyonacea</taxon>
        <taxon>Plexauridae</taxon>
        <taxon>Paramuricea</taxon>
    </lineage>
</organism>
<dbReference type="PROSITE" id="PS50893">
    <property type="entry name" value="ABC_TRANSPORTER_2"/>
    <property type="match status" value="2"/>
</dbReference>
<sequence length="596" mass="67368">MPSDAAKKRQAKKKSQAQARGKPKNTNNEKQTATNGTDIVTNGATNGESIASCTGVLASHPESRDVHVENFSITFHGVELLTDTRLELNCGRRYGLLGLNGCGKSTLMNVIANREIPVPTHIDIFHLSNEMPSSDKTALECVVEVNEERARLEHEAEMLTSEGDQGSERLMYVYERLEELDVDKAVAHAARILHGLGFTATMQRTKTKDFSGGWRMRIALARALFVRPTLLLLDEPTNHLDLDACVWLEEELKQYKRMLVIVSHSQDFLNGVCTNIIHMQEKGLKYYGGNFDSYIKTRAELEENQMKQYNWEQDQIKHMKEYIARFGHGSAKLARQAQSKEKVLAKMVAGGLTEKVKRDKVIAFSFPSCEKLHPPVIQVQHVSFKYLEDKPYLYKDVDFGIDLDTRLALVGPNGAGKSTLLKLLDGSLTPTDGLIRRHNHLKIGRYHQHLQDMLDLEMSAVAWMMQCFPEVKEIDDMRKSIGRYGLSGKQQMCPMKNLSDGQRCRVVFAWLASQGPHLLLLDEPTNHLDIETIDALADALNDFDGGMLLVSHDFRLISQVAKEIWVCENQAVTKWDGDIISYKRTLKKKVQKYVVE</sequence>
<dbReference type="InterPro" id="IPR050611">
    <property type="entry name" value="ABCF"/>
</dbReference>
<feature type="domain" description="ABC transporter" evidence="9">
    <location>
        <begin position="66"/>
        <end position="306"/>
    </location>
</feature>
<dbReference type="InterPro" id="IPR027417">
    <property type="entry name" value="P-loop_NTPase"/>
</dbReference>
<dbReference type="InterPro" id="IPR003439">
    <property type="entry name" value="ABC_transporter-like_ATP-bd"/>
</dbReference>
<dbReference type="Proteomes" id="UP001152795">
    <property type="component" value="Unassembled WGS sequence"/>
</dbReference>
<keyword evidence="2" id="KW-0597">Phosphoprotein</keyword>
<dbReference type="PROSITE" id="PS00211">
    <property type="entry name" value="ABC_TRANSPORTER_1"/>
    <property type="match status" value="1"/>
</dbReference>
<dbReference type="SMART" id="SM00382">
    <property type="entry name" value="AAA"/>
    <property type="match status" value="2"/>
</dbReference>
<dbReference type="FunFam" id="3.40.50.300:FF:000467">
    <property type="entry name" value="ATP-binding cassette sub-family F member 2"/>
    <property type="match status" value="1"/>
</dbReference>
<evidence type="ECO:0000256" key="7">
    <source>
        <dbReference type="ARBA" id="ARBA00073918"/>
    </source>
</evidence>
<evidence type="ECO:0000256" key="2">
    <source>
        <dbReference type="ARBA" id="ARBA00022553"/>
    </source>
</evidence>
<dbReference type="EMBL" id="CACRXK020006702">
    <property type="protein sequence ID" value="CAB4010179.1"/>
    <property type="molecule type" value="Genomic_DNA"/>
</dbReference>
<keyword evidence="3" id="KW-0677">Repeat</keyword>
<keyword evidence="11" id="KW-1185">Reference proteome</keyword>
<dbReference type="InterPro" id="IPR032781">
    <property type="entry name" value="ABC_tran_Xtn"/>
</dbReference>
<dbReference type="GO" id="GO:0016887">
    <property type="term" value="F:ATP hydrolysis activity"/>
    <property type="evidence" value="ECO:0007669"/>
    <property type="project" value="InterPro"/>
</dbReference>
<dbReference type="GO" id="GO:0005524">
    <property type="term" value="F:ATP binding"/>
    <property type="evidence" value="ECO:0007669"/>
    <property type="project" value="UniProtKB-KW"/>
</dbReference>
<dbReference type="InterPro" id="IPR003593">
    <property type="entry name" value="AAA+_ATPase"/>
</dbReference>
<dbReference type="OrthoDB" id="2110130at2759"/>
<dbReference type="PANTHER" id="PTHR19211">
    <property type="entry name" value="ATP-BINDING TRANSPORT PROTEIN-RELATED"/>
    <property type="match status" value="1"/>
</dbReference>
<accession>A0A7D9EIS9</accession>
<keyword evidence="6" id="KW-0007">Acetylation</keyword>
<protein>
    <recommendedName>
        <fullName evidence="7">ATP-binding cassette sub-family F member 2</fullName>
    </recommendedName>
</protein>
<dbReference type="SUPFAM" id="SSF52540">
    <property type="entry name" value="P-loop containing nucleoside triphosphate hydrolases"/>
    <property type="match status" value="2"/>
</dbReference>
<dbReference type="Gene3D" id="3.40.50.300">
    <property type="entry name" value="P-loop containing nucleotide triphosphate hydrolases"/>
    <property type="match status" value="2"/>
</dbReference>
<proteinExistence type="inferred from homology"/>
<gene>
    <name evidence="10" type="ORF">PACLA_8A041159</name>
</gene>
<dbReference type="PANTHER" id="PTHR19211:SF15">
    <property type="entry name" value="ATP-BINDING CASSETTE SUB-FAMILY F MEMBER 2"/>
    <property type="match status" value="1"/>
</dbReference>
<evidence type="ECO:0000256" key="5">
    <source>
        <dbReference type="ARBA" id="ARBA00022840"/>
    </source>
</evidence>